<dbReference type="SUPFAM" id="SSF50494">
    <property type="entry name" value="Trypsin-like serine proteases"/>
    <property type="match status" value="1"/>
</dbReference>
<keyword evidence="1" id="KW-0645">Protease</keyword>
<accession>A0ABT5P051</accession>
<name>A0ABT5P051_9PSED</name>
<comment type="caution">
    <text evidence="1">The sequence shown here is derived from an EMBL/GenBank/DDBJ whole genome shotgun (WGS) entry which is preliminary data.</text>
</comment>
<dbReference type="RefSeq" id="WP_273912801.1">
    <property type="nucleotide sequence ID" value="NZ_JAMDGX010000071.1"/>
</dbReference>
<dbReference type="Proteomes" id="UP001148203">
    <property type="component" value="Unassembled WGS sequence"/>
</dbReference>
<organism evidence="1 2">
    <name type="scientific">Pseudomonas fontis</name>
    <dbReference type="NCBI Taxonomy" id="2942633"/>
    <lineage>
        <taxon>Bacteria</taxon>
        <taxon>Pseudomonadati</taxon>
        <taxon>Pseudomonadota</taxon>
        <taxon>Gammaproteobacteria</taxon>
        <taxon>Pseudomonadales</taxon>
        <taxon>Pseudomonadaceae</taxon>
        <taxon>Pseudomonas</taxon>
    </lineage>
</organism>
<dbReference type="InterPro" id="IPR043504">
    <property type="entry name" value="Peptidase_S1_PA_chymotrypsin"/>
</dbReference>
<dbReference type="GO" id="GO:0006508">
    <property type="term" value="P:proteolysis"/>
    <property type="evidence" value="ECO:0007669"/>
    <property type="project" value="UniProtKB-KW"/>
</dbReference>
<reference evidence="1 2" key="1">
    <citation type="submission" date="2022-05" db="EMBL/GenBank/DDBJ databases">
        <title>Novel Pseudomonas spp. Isolated from a Rainbow Trout Aquaculture Facility.</title>
        <authorList>
            <person name="Testerman T."/>
            <person name="Graf J."/>
        </authorList>
    </citation>
    <scope>NUCLEOTIDE SEQUENCE [LARGE SCALE GENOMIC DNA]</scope>
    <source>
        <strain evidence="1 2">ID681</strain>
    </source>
</reference>
<gene>
    <name evidence="1" type="ORF">M5G11_24745</name>
</gene>
<evidence type="ECO:0000313" key="1">
    <source>
        <dbReference type="EMBL" id="MDD0993741.1"/>
    </source>
</evidence>
<dbReference type="Pfam" id="PF13365">
    <property type="entry name" value="Trypsin_2"/>
    <property type="match status" value="1"/>
</dbReference>
<dbReference type="Gene3D" id="2.40.10.10">
    <property type="entry name" value="Trypsin-like serine proteases"/>
    <property type="match status" value="2"/>
</dbReference>
<evidence type="ECO:0000313" key="2">
    <source>
        <dbReference type="Proteomes" id="UP001148203"/>
    </source>
</evidence>
<dbReference type="EMBL" id="JAMDGY010000104">
    <property type="protein sequence ID" value="MDD0993741.1"/>
    <property type="molecule type" value="Genomic_DNA"/>
</dbReference>
<dbReference type="InterPro" id="IPR009003">
    <property type="entry name" value="Peptidase_S1_PA"/>
</dbReference>
<protein>
    <submittedName>
        <fullName evidence="1">Serine protease</fullName>
    </submittedName>
</protein>
<sequence length="609" mass="67261">MPVLDELAQQSMPDDDEIVSLLRDPQGFAQAVEVLAQLRVGREEEISNAAGLNVAAQFEGKERATYWLEKFKAYGCLETFVMGMRARKLLLRHSPQPIQAAKESLSSYESHKLADFLIRLDSFRCVIQVDGEVKGSGILVGPNSVLTAWHVIAKKQPGAVQKVLPKIHVVLADGRKIAVAKLAASSPCADIEWPPNAGRAPNDDNEAVDRHDVALLHLYKPAGIHLSYATLASPPYAFNGPAGVMLVGYPEGEWRGVEFAKLQQLANLTARWGYNVTDNRPGSSGGGCFDNNFFLVGIHQGRWQGYGRLVPLICFHHQVQQAIVDDEVPPLLWSLDGSPQSNLIVARDDFFIGYQAAMRGPPRARGLWIRRMDLTHGVSGLPFSYQILASLVERSPSTRLMRVSFDTIVHDLPLEIARRAAQAGLTVQAPLARAGAGVDQTEPEAMIADRARRIAVSLNEQAYAQGIRLWVFFDHPAVVFGDEPRWALCAFVEQAMSLDNLRIVLAGFEAIQMPGVQFDAPGDALGSGAPGLMVEYLGDLNAQDVRHFIDTATRDLKRPISREYLDEWLEEALEDLQPVNGRYDSLVRSTIAERLQKRLQKLCRRGAQI</sequence>
<keyword evidence="2" id="KW-1185">Reference proteome</keyword>
<dbReference type="GO" id="GO:0008233">
    <property type="term" value="F:peptidase activity"/>
    <property type="evidence" value="ECO:0007669"/>
    <property type="project" value="UniProtKB-KW"/>
</dbReference>
<proteinExistence type="predicted"/>
<keyword evidence="1" id="KW-0378">Hydrolase</keyword>